<evidence type="ECO:0000313" key="2">
    <source>
        <dbReference type="Proteomes" id="UP001162030"/>
    </source>
</evidence>
<gene>
    <name evidence="1" type="ORF">MSZNOR_2749</name>
</gene>
<dbReference type="RefSeq" id="WP_051331918.1">
    <property type="nucleotide sequence ID" value="NZ_OX458333.1"/>
</dbReference>
<dbReference type="InterPro" id="IPR036278">
    <property type="entry name" value="Sialidase_sf"/>
</dbReference>
<evidence type="ECO:0000313" key="1">
    <source>
        <dbReference type="EMBL" id="CAI8864034.1"/>
    </source>
</evidence>
<organism evidence="1 2">
    <name type="scientific">Methylocaldum szegediense</name>
    <dbReference type="NCBI Taxonomy" id="73780"/>
    <lineage>
        <taxon>Bacteria</taxon>
        <taxon>Pseudomonadati</taxon>
        <taxon>Pseudomonadota</taxon>
        <taxon>Gammaproteobacteria</taxon>
        <taxon>Methylococcales</taxon>
        <taxon>Methylococcaceae</taxon>
        <taxon>Methylocaldum</taxon>
    </lineage>
</organism>
<dbReference type="Proteomes" id="UP001162030">
    <property type="component" value="Chromosome"/>
</dbReference>
<reference evidence="1 2" key="1">
    <citation type="submission" date="2023-03" db="EMBL/GenBank/DDBJ databases">
        <authorList>
            <person name="Pearce D."/>
        </authorList>
    </citation>
    <scope>NUCLEOTIDE SEQUENCE [LARGE SCALE GENOMIC DNA]</scope>
    <source>
        <strain evidence="1">Msz</strain>
    </source>
</reference>
<proteinExistence type="predicted"/>
<evidence type="ECO:0008006" key="3">
    <source>
        <dbReference type="Google" id="ProtNLM"/>
    </source>
</evidence>
<dbReference type="SUPFAM" id="SSF50939">
    <property type="entry name" value="Sialidases"/>
    <property type="match status" value="1"/>
</dbReference>
<protein>
    <recommendedName>
        <fullName evidence="3">Exo-alpha-sialidase</fullName>
    </recommendedName>
</protein>
<sequence>MRPASLVRNRTATLCFGVLSIAVLSGCASLDSGTKSLPKSFERYTRMDIKLPVSAAFGPDRRLWRVVSTNEQVYVDFSSDYGKTFSPPVAVNRERMPIKAQSEYRPQIAVTASGRIYVAYPAVGPQPWTTYLSVSEDQGQHFGTPEPLSDQAQTGNSFQTLLAIDPEDNLHAFWHDEREGADEARGNDIFHTVLDAQGKTVQSNRKIVNDVCSCCRLAVDFDTNGKPVLITRFIYSDNVRDHGLAKPEAGRAEWSTTRATNDGWKIEACPVHGPAISIAPNGRYHIAWFTQGTKRQGLFYAFSDDRGQNFSEPMALGRPDRLPGHPDVLAVGDRVVLAWNEFDGQTNRAMIKQSKDGGQTWSEAVVAADSSSEVDFPFLLTDGLAVFLSWNSQDKGYRLIRID</sequence>
<dbReference type="EMBL" id="OX458333">
    <property type="protein sequence ID" value="CAI8864034.1"/>
    <property type="molecule type" value="Genomic_DNA"/>
</dbReference>
<name>A0ABN8X8M1_9GAMM</name>
<dbReference type="PROSITE" id="PS51257">
    <property type="entry name" value="PROKAR_LIPOPROTEIN"/>
    <property type="match status" value="1"/>
</dbReference>
<dbReference type="CDD" id="cd15482">
    <property type="entry name" value="Sialidase_non-viral"/>
    <property type="match status" value="1"/>
</dbReference>
<keyword evidence="2" id="KW-1185">Reference proteome</keyword>
<dbReference type="Gene3D" id="2.120.10.10">
    <property type="match status" value="2"/>
</dbReference>
<accession>A0ABN8X8M1</accession>